<dbReference type="Proteomes" id="UP000830167">
    <property type="component" value="Chromosome"/>
</dbReference>
<proteinExistence type="predicted"/>
<accession>A0ABY4CI11</accession>
<protein>
    <recommendedName>
        <fullName evidence="4">DUF2642 domain-containing protein</fullName>
    </recommendedName>
</protein>
<dbReference type="EMBL" id="CP089291">
    <property type="protein sequence ID" value="UOF89659.1"/>
    <property type="molecule type" value="Genomic_DNA"/>
</dbReference>
<evidence type="ECO:0000256" key="1">
    <source>
        <dbReference type="SAM" id="MobiDB-lite"/>
    </source>
</evidence>
<sequence>MDFSFLNNSIGKMVQIERGGPNKIVGKLLKIQGDFLTLEKENGEITYVYTLHVKTLAEPIMEEIQMTQVPAPVYNPNPPYTPVPIEPQPPIIEAASFVELLTNLQNRLVRVNQGGEALDGVVTDIRSVAGSESVTLIHAMKDFVHMPIQHIKSVTVLYQKQEDKKADEKKQEQVKGNNDQKKPQ</sequence>
<dbReference type="RefSeq" id="WP_347436348.1">
    <property type="nucleotide sequence ID" value="NZ_CP089291.1"/>
</dbReference>
<name>A0ABY4CI11_9BACL</name>
<keyword evidence="3" id="KW-1185">Reference proteome</keyword>
<gene>
    <name evidence="2" type="ORF">LSG31_17500</name>
</gene>
<evidence type="ECO:0000313" key="3">
    <source>
        <dbReference type="Proteomes" id="UP000830167"/>
    </source>
</evidence>
<reference evidence="2" key="1">
    <citation type="submission" date="2021-12" db="EMBL/GenBank/DDBJ databases">
        <title>Alicyclobacillaceae gen. nov., sp. nov., isolated from chalcocite enrichment system.</title>
        <authorList>
            <person name="Jiang Z."/>
        </authorList>
    </citation>
    <scope>NUCLEOTIDE SEQUENCE</scope>
    <source>
        <strain evidence="2">MYW30-H2</strain>
    </source>
</reference>
<organism evidence="2 3">
    <name type="scientific">Fodinisporobacter ferrooxydans</name>
    <dbReference type="NCBI Taxonomy" id="2901836"/>
    <lineage>
        <taxon>Bacteria</taxon>
        <taxon>Bacillati</taxon>
        <taxon>Bacillota</taxon>
        <taxon>Bacilli</taxon>
        <taxon>Bacillales</taxon>
        <taxon>Alicyclobacillaceae</taxon>
        <taxon>Fodinisporobacter</taxon>
    </lineage>
</organism>
<evidence type="ECO:0000313" key="2">
    <source>
        <dbReference type="EMBL" id="UOF89659.1"/>
    </source>
</evidence>
<feature type="region of interest" description="Disordered" evidence="1">
    <location>
        <begin position="161"/>
        <end position="184"/>
    </location>
</feature>
<evidence type="ECO:0008006" key="4">
    <source>
        <dbReference type="Google" id="ProtNLM"/>
    </source>
</evidence>